<feature type="transmembrane region" description="Helical" evidence="1">
    <location>
        <begin position="12"/>
        <end position="36"/>
    </location>
</feature>
<dbReference type="SUPFAM" id="SSF54523">
    <property type="entry name" value="Pili subunits"/>
    <property type="match status" value="1"/>
</dbReference>
<dbReference type="InterPro" id="IPR012902">
    <property type="entry name" value="N_methyl_site"/>
</dbReference>
<dbReference type="RefSeq" id="WP_171225754.1">
    <property type="nucleotide sequence ID" value="NZ_CP053085.1"/>
</dbReference>
<sequence>MMRLTRPRRRGFTLIELLITMTILGLLGTMVTAVMVGQQRFFQRTTQQMDVRRELRTAVNVMSAELRSVSSAAGDIVAFDRMSITFRDVLGSSVVCATPTRAQVDLVPTTASRMQLSNFASDPSVGDTVVVLRNDSSGVAGEYWSAHRITSVSSSAVTCPLSPYVDALLDVGKSRLRLGVTPNLPDSVVAGAPLRLLRTTRYALSTQSSGAWYLGRSEYAGGAWTAAVPVAGPFQAANASGAGGLGLAMYDSVGVAVTAIASSNRIARIDVVARASGESSSGKMGSSSTAITDSLLVSVALRNRR</sequence>
<dbReference type="KEGG" id="ggr:HKW67_12805"/>
<dbReference type="EMBL" id="CP053085">
    <property type="protein sequence ID" value="QJR36322.1"/>
    <property type="molecule type" value="Genomic_DNA"/>
</dbReference>
<reference evidence="2 3" key="1">
    <citation type="submission" date="2020-05" db="EMBL/GenBank/DDBJ databases">
        <title>Complete genome sequence of Gemmatimonas greenlandica TET16.</title>
        <authorList>
            <person name="Zeng Y."/>
        </authorList>
    </citation>
    <scope>NUCLEOTIDE SEQUENCE [LARGE SCALE GENOMIC DNA]</scope>
    <source>
        <strain evidence="2 3">TET16</strain>
    </source>
</reference>
<dbReference type="Proteomes" id="UP000500938">
    <property type="component" value="Chromosome"/>
</dbReference>
<dbReference type="PROSITE" id="PS00409">
    <property type="entry name" value="PROKAR_NTER_METHYL"/>
    <property type="match status" value="1"/>
</dbReference>
<dbReference type="NCBIfam" id="TIGR02532">
    <property type="entry name" value="IV_pilin_GFxxxE"/>
    <property type="match status" value="1"/>
</dbReference>
<organism evidence="2 3">
    <name type="scientific">Gemmatimonas groenlandica</name>
    <dbReference type="NCBI Taxonomy" id="2732249"/>
    <lineage>
        <taxon>Bacteria</taxon>
        <taxon>Pseudomonadati</taxon>
        <taxon>Gemmatimonadota</taxon>
        <taxon>Gemmatimonadia</taxon>
        <taxon>Gemmatimonadales</taxon>
        <taxon>Gemmatimonadaceae</taxon>
        <taxon>Gemmatimonas</taxon>
    </lineage>
</organism>
<proteinExistence type="predicted"/>
<dbReference type="AlphaFoldDB" id="A0A6M4ITZ5"/>
<dbReference type="InterPro" id="IPR045584">
    <property type="entry name" value="Pilin-like"/>
</dbReference>
<keyword evidence="1" id="KW-1133">Transmembrane helix</keyword>
<evidence type="ECO:0000256" key="1">
    <source>
        <dbReference type="SAM" id="Phobius"/>
    </source>
</evidence>
<keyword evidence="1" id="KW-0812">Transmembrane</keyword>
<keyword evidence="1" id="KW-0472">Membrane</keyword>
<keyword evidence="3" id="KW-1185">Reference proteome</keyword>
<dbReference type="Pfam" id="PF07963">
    <property type="entry name" value="N_methyl"/>
    <property type="match status" value="1"/>
</dbReference>
<evidence type="ECO:0000313" key="2">
    <source>
        <dbReference type="EMBL" id="QJR36322.1"/>
    </source>
</evidence>
<protein>
    <submittedName>
        <fullName evidence="2">Type II secretion system protein</fullName>
    </submittedName>
</protein>
<evidence type="ECO:0000313" key="3">
    <source>
        <dbReference type="Proteomes" id="UP000500938"/>
    </source>
</evidence>
<gene>
    <name evidence="2" type="ORF">HKW67_12805</name>
</gene>
<name>A0A6M4ITZ5_9BACT</name>
<accession>A0A6M4ITZ5</accession>
<dbReference type="Gene3D" id="3.30.700.10">
    <property type="entry name" value="Glycoprotein, Type 4 Pilin"/>
    <property type="match status" value="1"/>
</dbReference>